<evidence type="ECO:0000256" key="11">
    <source>
        <dbReference type="SAM" id="SignalP"/>
    </source>
</evidence>
<evidence type="ECO:0000256" key="8">
    <source>
        <dbReference type="ARBA" id="ARBA00023237"/>
    </source>
</evidence>
<dbReference type="SUPFAM" id="SSF56925">
    <property type="entry name" value="OMPA-like"/>
    <property type="match status" value="1"/>
</dbReference>
<dbReference type="Proteomes" id="UP000006056">
    <property type="component" value="Chromosome"/>
</dbReference>
<evidence type="ECO:0000256" key="10">
    <source>
        <dbReference type="SAM" id="MobiDB-lite"/>
    </source>
</evidence>
<dbReference type="PRINTS" id="PR01021">
    <property type="entry name" value="OMPADOMAIN"/>
</dbReference>
<proteinExistence type="predicted"/>
<keyword evidence="4" id="KW-0812">Transmembrane</keyword>
<dbReference type="GO" id="GO:0006811">
    <property type="term" value="P:monoatomic ion transport"/>
    <property type="evidence" value="ECO:0007669"/>
    <property type="project" value="UniProtKB-KW"/>
</dbReference>
<dbReference type="RefSeq" id="WP_014787365.1">
    <property type="nucleotide sequence ID" value="NC_018014.1"/>
</dbReference>
<keyword evidence="14" id="KW-1185">Reference proteome</keyword>
<dbReference type="SUPFAM" id="SSF103088">
    <property type="entry name" value="OmpA-like"/>
    <property type="match status" value="1"/>
</dbReference>
<dbReference type="GO" id="GO:0046930">
    <property type="term" value="C:pore complex"/>
    <property type="evidence" value="ECO:0007669"/>
    <property type="project" value="UniProtKB-KW"/>
</dbReference>
<dbReference type="PANTHER" id="PTHR30329:SF21">
    <property type="entry name" value="LIPOPROTEIN YIAD-RELATED"/>
    <property type="match status" value="1"/>
</dbReference>
<comment type="subcellular location">
    <subcellularLocation>
        <location evidence="1">Cell outer membrane</location>
        <topology evidence="1">Multi-pass membrane protein</topology>
    </subcellularLocation>
</comment>
<dbReference type="InterPro" id="IPR011250">
    <property type="entry name" value="OMP/PagP_B-barrel"/>
</dbReference>
<evidence type="ECO:0000313" key="13">
    <source>
        <dbReference type="EMBL" id="AFL90105.1"/>
    </source>
</evidence>
<evidence type="ECO:0000256" key="4">
    <source>
        <dbReference type="ARBA" id="ARBA00022692"/>
    </source>
</evidence>
<dbReference type="PROSITE" id="PS51123">
    <property type="entry name" value="OMPA_2"/>
    <property type="match status" value="1"/>
</dbReference>
<dbReference type="Gene3D" id="2.40.160.20">
    <property type="match status" value="1"/>
</dbReference>
<evidence type="ECO:0000256" key="2">
    <source>
        <dbReference type="ARBA" id="ARBA00022448"/>
    </source>
</evidence>
<keyword evidence="2" id="KW-0813">Transport</keyword>
<dbReference type="Pfam" id="PF00691">
    <property type="entry name" value="OmpA"/>
    <property type="match status" value="1"/>
</dbReference>
<dbReference type="CDD" id="cd07185">
    <property type="entry name" value="OmpA_C-like"/>
    <property type="match status" value="1"/>
</dbReference>
<dbReference type="GO" id="GO:0009279">
    <property type="term" value="C:cell outer membrane"/>
    <property type="evidence" value="ECO:0007669"/>
    <property type="project" value="UniProtKB-SubCell"/>
</dbReference>
<keyword evidence="11" id="KW-0732">Signal</keyword>
<dbReference type="InterPro" id="IPR006665">
    <property type="entry name" value="OmpA-like"/>
</dbReference>
<keyword evidence="8" id="KW-0998">Cell outer membrane</keyword>
<evidence type="ECO:0000256" key="6">
    <source>
        <dbReference type="ARBA" id="ARBA00023114"/>
    </source>
</evidence>
<feature type="region of interest" description="Disordered" evidence="10">
    <location>
        <begin position="218"/>
        <end position="247"/>
    </location>
</feature>
<dbReference type="InterPro" id="IPR050330">
    <property type="entry name" value="Bact_OuterMem_StrucFunc"/>
</dbReference>
<dbReference type="eggNOG" id="COG2885">
    <property type="taxonomic scope" value="Bacteria"/>
</dbReference>
<keyword evidence="7 9" id="KW-0472">Membrane</keyword>
<sequence>MRSITAPLLMVLFGLPLAHAQVGAYDPAPTVPRFTLAGEYNYIRANAPPAGCDCFSLNGGSIQGGVTLRYWLRAVVDVGGAHANTIGALGQNLTLLTYMGGPQVVLHGRRIETFAHGLFGAAHGSDSYFPTNTTYSTSANSFAYKLGGGFDYALTHRLAVRVVEVNYLHTGFPNAANNSQSHLVIGAGLVLHLRTKTWTPDPGNQRRDANRAMHDMDMQALKPPPPATAAAPAPPPPPPPAPAAAVDNSPVSEAAFHENIKDALFDYDSYALRPDAQQAVQEAAAFLKLHPAVKVLVGGYSDERGSADYNLALGEKRATAARDALILNGVTPDRVDTISYGKEKQVCTAEDEACFQLNRRAAFMPKVASPDR</sequence>
<dbReference type="Gene3D" id="3.30.1330.60">
    <property type="entry name" value="OmpA-like domain"/>
    <property type="match status" value="1"/>
</dbReference>
<evidence type="ECO:0000256" key="5">
    <source>
        <dbReference type="ARBA" id="ARBA00023065"/>
    </source>
</evidence>
<feature type="domain" description="OmpA-like" evidence="12">
    <location>
        <begin position="252"/>
        <end position="369"/>
    </location>
</feature>
<keyword evidence="3" id="KW-1134">Transmembrane beta strand</keyword>
<protein>
    <submittedName>
        <fullName evidence="13">Outer membrane protein/peptidoglycan-associated (Lipo)protein</fullName>
    </submittedName>
</protein>
<evidence type="ECO:0000256" key="1">
    <source>
        <dbReference type="ARBA" id="ARBA00004571"/>
    </source>
</evidence>
<dbReference type="InterPro" id="IPR036737">
    <property type="entry name" value="OmpA-like_sf"/>
</dbReference>
<evidence type="ECO:0000259" key="12">
    <source>
        <dbReference type="PROSITE" id="PS51123"/>
    </source>
</evidence>
<dbReference type="EMBL" id="CP003379">
    <property type="protein sequence ID" value="AFL90105.1"/>
    <property type="molecule type" value="Genomic_DNA"/>
</dbReference>
<gene>
    <name evidence="13" type="ordered locus">Terro_3896</name>
</gene>
<keyword evidence="6" id="KW-0626">Porin</keyword>
<dbReference type="HOGENOM" id="CLU_743800_0_0_0"/>
<dbReference type="InterPro" id="IPR006664">
    <property type="entry name" value="OMP_bac"/>
</dbReference>
<dbReference type="GO" id="GO:0015288">
    <property type="term" value="F:porin activity"/>
    <property type="evidence" value="ECO:0007669"/>
    <property type="project" value="UniProtKB-KW"/>
</dbReference>
<evidence type="ECO:0000256" key="9">
    <source>
        <dbReference type="PROSITE-ProRule" id="PRU00473"/>
    </source>
</evidence>
<evidence type="ECO:0000256" key="3">
    <source>
        <dbReference type="ARBA" id="ARBA00022452"/>
    </source>
</evidence>
<keyword evidence="5" id="KW-0406">Ion transport</keyword>
<accession>I3ZLI7</accession>
<dbReference type="KEGG" id="trs:Terro_3896"/>
<evidence type="ECO:0000256" key="7">
    <source>
        <dbReference type="ARBA" id="ARBA00023136"/>
    </source>
</evidence>
<dbReference type="PANTHER" id="PTHR30329">
    <property type="entry name" value="STATOR ELEMENT OF FLAGELLAR MOTOR COMPLEX"/>
    <property type="match status" value="1"/>
</dbReference>
<reference evidence="13 14" key="1">
    <citation type="submission" date="2012-06" db="EMBL/GenBank/DDBJ databases">
        <title>Complete genome of Terriglobus roseus DSM 18391.</title>
        <authorList>
            <consortium name="US DOE Joint Genome Institute (JGI-PGF)"/>
            <person name="Lucas S."/>
            <person name="Copeland A."/>
            <person name="Lapidus A."/>
            <person name="Glavina del Rio T."/>
            <person name="Dalin E."/>
            <person name="Tice H."/>
            <person name="Bruce D."/>
            <person name="Goodwin L."/>
            <person name="Pitluck S."/>
            <person name="Peters L."/>
            <person name="Mikhailova N."/>
            <person name="Munk A.C.C."/>
            <person name="Kyrpides N."/>
            <person name="Mavromatis K."/>
            <person name="Ivanova N."/>
            <person name="Brettin T."/>
            <person name="Detter J.C."/>
            <person name="Han C."/>
            <person name="Larimer F."/>
            <person name="Land M."/>
            <person name="Hauser L."/>
            <person name="Markowitz V."/>
            <person name="Cheng J.-F."/>
            <person name="Hugenholtz P."/>
            <person name="Woyke T."/>
            <person name="Wu D."/>
            <person name="Brambilla E."/>
            <person name="Klenk H.-P."/>
            <person name="Eisen J.A."/>
        </authorList>
    </citation>
    <scope>NUCLEOTIDE SEQUENCE [LARGE SCALE GENOMIC DNA]</scope>
    <source>
        <strain evidence="14">DSM 18391 / NRRL B-41598 / KBS 63</strain>
    </source>
</reference>
<feature type="signal peptide" evidence="11">
    <location>
        <begin position="1"/>
        <end position="20"/>
    </location>
</feature>
<dbReference type="AlphaFoldDB" id="I3ZLI7"/>
<name>I3ZLI7_TERRK</name>
<organism evidence="13 14">
    <name type="scientific">Terriglobus roseus (strain DSM 18391 / NRRL B-41598 / KBS 63)</name>
    <dbReference type="NCBI Taxonomy" id="926566"/>
    <lineage>
        <taxon>Bacteria</taxon>
        <taxon>Pseudomonadati</taxon>
        <taxon>Acidobacteriota</taxon>
        <taxon>Terriglobia</taxon>
        <taxon>Terriglobales</taxon>
        <taxon>Acidobacteriaceae</taxon>
        <taxon>Terriglobus</taxon>
    </lineage>
</organism>
<feature type="chain" id="PRO_5003684135" evidence="11">
    <location>
        <begin position="21"/>
        <end position="372"/>
    </location>
</feature>
<dbReference type="eggNOG" id="COG3637">
    <property type="taxonomic scope" value="Bacteria"/>
</dbReference>
<feature type="compositionally biased region" description="Pro residues" evidence="10">
    <location>
        <begin position="222"/>
        <end position="242"/>
    </location>
</feature>
<evidence type="ECO:0000313" key="14">
    <source>
        <dbReference type="Proteomes" id="UP000006056"/>
    </source>
</evidence>
<dbReference type="STRING" id="926566.Terro_3896"/>